<dbReference type="RefSeq" id="WP_192780466.1">
    <property type="nucleotide sequence ID" value="NZ_BAAASY010000021.1"/>
</dbReference>
<name>A0ABR9KWN1_9ACTN</name>
<evidence type="ECO:0000313" key="2">
    <source>
        <dbReference type="Proteomes" id="UP000661607"/>
    </source>
</evidence>
<organism evidence="1 2">
    <name type="scientific">Nonomuraea africana</name>
    <dbReference type="NCBI Taxonomy" id="46171"/>
    <lineage>
        <taxon>Bacteria</taxon>
        <taxon>Bacillati</taxon>
        <taxon>Actinomycetota</taxon>
        <taxon>Actinomycetes</taxon>
        <taxon>Streptosporangiales</taxon>
        <taxon>Streptosporangiaceae</taxon>
        <taxon>Nonomuraea</taxon>
    </lineage>
</organism>
<evidence type="ECO:0000313" key="1">
    <source>
        <dbReference type="EMBL" id="MBE1566435.1"/>
    </source>
</evidence>
<comment type="caution">
    <text evidence="1">The sequence shown here is derived from an EMBL/GenBank/DDBJ whole genome shotgun (WGS) entry which is preliminary data.</text>
</comment>
<dbReference type="Proteomes" id="UP000661607">
    <property type="component" value="Unassembled WGS sequence"/>
</dbReference>
<gene>
    <name evidence="1" type="ORF">H4W81_009214</name>
</gene>
<accession>A0ABR9KWN1</accession>
<keyword evidence="2" id="KW-1185">Reference proteome</keyword>
<protein>
    <submittedName>
        <fullName evidence="1">Uncharacterized protein</fullName>
    </submittedName>
</protein>
<reference evidence="1 2" key="1">
    <citation type="submission" date="2020-10" db="EMBL/GenBank/DDBJ databases">
        <title>Sequencing the genomes of 1000 actinobacteria strains.</title>
        <authorList>
            <person name="Klenk H.-P."/>
        </authorList>
    </citation>
    <scope>NUCLEOTIDE SEQUENCE [LARGE SCALE GENOMIC DNA]</scope>
    <source>
        <strain evidence="1 2">DSM 43748</strain>
    </source>
</reference>
<sequence>MEPMVGQGHWSGMALGGVAVAPGMAQAGQLQTQCAMALRQLHGWLQAAVPQAPQLAEFIPLTVQAVRLYRSAQYEACLAQIQQVVNLIGRAGQQNLPPL</sequence>
<dbReference type="EMBL" id="JADBEF010000001">
    <property type="protein sequence ID" value="MBE1566435.1"/>
    <property type="molecule type" value="Genomic_DNA"/>
</dbReference>
<proteinExistence type="predicted"/>